<dbReference type="PANTHER" id="PTHR32248">
    <property type="entry name" value="RNA POLYMERASE SIGMA-54 FACTOR"/>
    <property type="match status" value="1"/>
</dbReference>
<dbReference type="PRINTS" id="PR00045">
    <property type="entry name" value="SIGMA54FCT"/>
</dbReference>
<dbReference type="AlphaFoldDB" id="D6YTT7"/>
<feature type="domain" description="RNA polymerase sigma factor 54 DNA-binding" evidence="9">
    <location>
        <begin position="325"/>
        <end position="482"/>
    </location>
</feature>
<evidence type="ECO:0000256" key="5">
    <source>
        <dbReference type="ARBA" id="ARBA00023015"/>
    </source>
</evidence>
<keyword evidence="7" id="KW-0238">DNA-binding</keyword>
<feature type="domain" description="RNA polymerase sigma factor 54 core-binding" evidence="10">
    <location>
        <begin position="123"/>
        <end position="310"/>
    </location>
</feature>
<sequence>MNPISLNFNLKQTQNVKQLQRLMVSPQMQQALNFMQMPIQEMIEAIEQEMELNPVIELMEEEPAEQETVKEEDVSAEKELDFNGDDFEIMKRLDEDFRDHFAQSENYSLYRTQEEEKLKTFLEQSIPVKETLYEHLVKQARESLDSLEEIAIAELLIGYFDEDGFFTNSIEEASQLSGYSVEALKKVLTEIQTFEPFGVGATSLQHSLLIQLERKNLKNSLSYRIVQEHYSDLLHNRIPEIKKQLGRSLQEVNEAVQKTIVRLDFHPGRRYVENVVQHIVPDVSLKEEGEELVVAVNDDYVPTLRLNRRYLRMMEDPSVSRETKEFIKGKLLSAKWLLKNIDQRNETIFRIVTYLAKVQKGYFINPEGSLTPLTMKQVADELGVHESTVARAVSQKYLDSPRGIVSLKSLFTNAYRTDMGEDISSRTVKEALAKLIDEENKQCPFSDEKLSKLLERRGIHCARRTVAKYRSQLQIGNAFQRREYLS</sequence>
<accession>D6YTT7</accession>
<dbReference type="InterPro" id="IPR007634">
    <property type="entry name" value="RNA_pol_sigma_54_DNA-bd"/>
</dbReference>
<dbReference type="PROSITE" id="PS00718">
    <property type="entry name" value="SIGMA54_2"/>
    <property type="match status" value="1"/>
</dbReference>
<evidence type="ECO:0000313" key="12">
    <source>
        <dbReference type="Proteomes" id="UP000001505"/>
    </source>
</evidence>
<evidence type="ECO:0000256" key="6">
    <source>
        <dbReference type="ARBA" id="ARBA00023082"/>
    </source>
</evidence>
<dbReference type="OrthoDB" id="9814402at2"/>
<keyword evidence="12" id="KW-1185">Reference proteome</keyword>
<keyword evidence="2" id="KW-0240">DNA-directed RNA polymerase</keyword>
<dbReference type="GO" id="GO:0003677">
    <property type="term" value="F:DNA binding"/>
    <property type="evidence" value="ECO:0007669"/>
    <property type="project" value="UniProtKB-KW"/>
</dbReference>
<protein>
    <submittedName>
        <fullName evidence="11">RNA polymerase sigma-54 factor</fullName>
    </submittedName>
</protein>
<proteinExistence type="inferred from homology"/>
<evidence type="ECO:0000256" key="4">
    <source>
        <dbReference type="ARBA" id="ARBA00022695"/>
    </source>
</evidence>
<dbReference type="STRING" id="716544.wcw_0173"/>
<keyword evidence="3" id="KW-0808">Transferase</keyword>
<evidence type="ECO:0000256" key="8">
    <source>
        <dbReference type="ARBA" id="ARBA00023163"/>
    </source>
</evidence>
<dbReference type="Pfam" id="PF04552">
    <property type="entry name" value="Sigma54_DBD"/>
    <property type="match status" value="1"/>
</dbReference>
<organism evidence="11 12">
    <name type="scientific">Waddlia chondrophila (strain ATCC VR-1470 / WSU 86-1044)</name>
    <dbReference type="NCBI Taxonomy" id="716544"/>
    <lineage>
        <taxon>Bacteria</taxon>
        <taxon>Pseudomonadati</taxon>
        <taxon>Chlamydiota</taxon>
        <taxon>Chlamydiia</taxon>
        <taxon>Parachlamydiales</taxon>
        <taxon>Waddliaceae</taxon>
        <taxon>Waddlia</taxon>
    </lineage>
</organism>
<dbReference type="Gene3D" id="1.10.10.60">
    <property type="entry name" value="Homeodomain-like"/>
    <property type="match status" value="1"/>
</dbReference>
<evidence type="ECO:0000259" key="10">
    <source>
        <dbReference type="Pfam" id="PF04963"/>
    </source>
</evidence>
<dbReference type="Gene3D" id="1.10.10.1330">
    <property type="entry name" value="RNA polymerase sigma-54 factor, core-binding domain"/>
    <property type="match status" value="1"/>
</dbReference>
<evidence type="ECO:0000256" key="1">
    <source>
        <dbReference type="ARBA" id="ARBA00008798"/>
    </source>
</evidence>
<evidence type="ECO:0000256" key="2">
    <source>
        <dbReference type="ARBA" id="ARBA00022478"/>
    </source>
</evidence>
<name>D6YTT7_WADCW</name>
<keyword evidence="6" id="KW-0731">Sigma factor</keyword>
<dbReference type="InterPro" id="IPR007046">
    <property type="entry name" value="RNA_pol_sigma_54_core-bd"/>
</dbReference>
<dbReference type="GO" id="GO:0006352">
    <property type="term" value="P:DNA-templated transcription initiation"/>
    <property type="evidence" value="ECO:0007669"/>
    <property type="project" value="InterPro"/>
</dbReference>
<evidence type="ECO:0000313" key="11">
    <source>
        <dbReference type="EMBL" id="ADI37548.1"/>
    </source>
</evidence>
<evidence type="ECO:0000256" key="7">
    <source>
        <dbReference type="ARBA" id="ARBA00023125"/>
    </source>
</evidence>
<dbReference type="GO" id="GO:0001216">
    <property type="term" value="F:DNA-binding transcription activator activity"/>
    <property type="evidence" value="ECO:0007669"/>
    <property type="project" value="InterPro"/>
</dbReference>
<dbReference type="KEGG" id="wch:wcw_0173"/>
<dbReference type="HOGENOM" id="CLU_020569_0_1_0"/>
<dbReference type="PIRSF" id="PIRSF000774">
    <property type="entry name" value="RpoN"/>
    <property type="match status" value="1"/>
</dbReference>
<gene>
    <name evidence="11" type="primary">rpoN</name>
    <name evidence="11" type="ordered locus">wcw_0173</name>
</gene>
<dbReference type="PROSITE" id="PS50044">
    <property type="entry name" value="SIGMA54_3"/>
    <property type="match status" value="1"/>
</dbReference>
<dbReference type="Pfam" id="PF00309">
    <property type="entry name" value="Sigma54_AID"/>
    <property type="match status" value="1"/>
</dbReference>
<dbReference type="Proteomes" id="UP000001505">
    <property type="component" value="Chromosome"/>
</dbReference>
<dbReference type="InterPro" id="IPR038709">
    <property type="entry name" value="RpoN_core-bd_sf"/>
</dbReference>
<dbReference type="GO" id="GO:0016987">
    <property type="term" value="F:sigma factor activity"/>
    <property type="evidence" value="ECO:0007669"/>
    <property type="project" value="UniProtKB-KW"/>
</dbReference>
<dbReference type="Pfam" id="PF04963">
    <property type="entry name" value="Sigma54_CBD"/>
    <property type="match status" value="1"/>
</dbReference>
<evidence type="ECO:0000259" key="9">
    <source>
        <dbReference type="Pfam" id="PF04552"/>
    </source>
</evidence>
<dbReference type="GO" id="GO:0000428">
    <property type="term" value="C:DNA-directed RNA polymerase complex"/>
    <property type="evidence" value="ECO:0007669"/>
    <property type="project" value="UniProtKB-KW"/>
</dbReference>
<keyword evidence="4" id="KW-0548">Nucleotidyltransferase</keyword>
<dbReference type="EMBL" id="CP001928">
    <property type="protein sequence ID" value="ADI37548.1"/>
    <property type="molecule type" value="Genomic_DNA"/>
</dbReference>
<dbReference type="RefSeq" id="WP_013181276.1">
    <property type="nucleotide sequence ID" value="NC_014225.1"/>
</dbReference>
<evidence type="ECO:0000256" key="3">
    <source>
        <dbReference type="ARBA" id="ARBA00022679"/>
    </source>
</evidence>
<dbReference type="NCBIfam" id="TIGR02395">
    <property type="entry name" value="rpoN_sigma"/>
    <property type="match status" value="1"/>
</dbReference>
<dbReference type="PANTHER" id="PTHR32248:SF4">
    <property type="entry name" value="RNA POLYMERASE SIGMA-54 FACTOR"/>
    <property type="match status" value="1"/>
</dbReference>
<reference evidence="11 12" key="1">
    <citation type="journal article" date="2010" name="PLoS ONE">
        <title>The Waddlia genome: a window into chlamydial biology.</title>
        <authorList>
            <person name="Bertelli C."/>
            <person name="Collyn F."/>
            <person name="Croxatto A."/>
            <person name="Ruckert C."/>
            <person name="Polkinghorne A."/>
            <person name="Kebbi-Beghdadi C."/>
            <person name="Goesmann A."/>
            <person name="Vaughan L."/>
            <person name="Greub G."/>
        </authorList>
    </citation>
    <scope>NUCLEOTIDE SEQUENCE [LARGE SCALE GENOMIC DNA]</scope>
    <source>
        <strain evidence="12">ATCC VR-1470 / WSU 86-1044</strain>
    </source>
</reference>
<comment type="similarity">
    <text evidence="1">Belongs to the sigma-54 factor family.</text>
</comment>
<dbReference type="GO" id="GO:0016779">
    <property type="term" value="F:nucleotidyltransferase activity"/>
    <property type="evidence" value="ECO:0007669"/>
    <property type="project" value="UniProtKB-KW"/>
</dbReference>
<keyword evidence="5" id="KW-0805">Transcription regulation</keyword>
<keyword evidence="8" id="KW-0804">Transcription</keyword>
<dbReference type="eggNOG" id="COG1508">
    <property type="taxonomic scope" value="Bacteria"/>
</dbReference>
<dbReference type="InterPro" id="IPR000394">
    <property type="entry name" value="RNA_pol_sigma_54"/>
</dbReference>